<dbReference type="EMBL" id="JBHLTC010000018">
    <property type="protein sequence ID" value="MFC0625123.1"/>
    <property type="molecule type" value="Genomic_DNA"/>
</dbReference>
<accession>A0ABV6QKF9</accession>
<dbReference type="InterPro" id="IPR034660">
    <property type="entry name" value="DinB/YfiT-like"/>
</dbReference>
<keyword evidence="3" id="KW-1185">Reference proteome</keyword>
<comment type="caution">
    <text evidence="2">The sequence shown here is derived from an EMBL/GenBank/DDBJ whole genome shotgun (WGS) entry which is preliminary data.</text>
</comment>
<sequence length="182" mass="19060">MDFLKPASAQLVRIVAAVPADAWSTSTPCDLTIHEVVNHVVAGNIFAVRLLAGASAADATAGLDGDYLGEDPLAAVTTSCEHQVAAFASADQSRPLHHPSRDISFETFVRFRLGELVVHGWDVAVGAGLDPALDASVVAGLWAMVEPHVEDMRQMGTFGKGATTSSATSVQARLLDAFGRHA</sequence>
<name>A0ABV6QKF9_9ACTN</name>
<evidence type="ECO:0000313" key="3">
    <source>
        <dbReference type="Proteomes" id="UP001589890"/>
    </source>
</evidence>
<dbReference type="Proteomes" id="UP001589890">
    <property type="component" value="Unassembled WGS sequence"/>
</dbReference>
<organism evidence="2 3">
    <name type="scientific">Kribbella deserti</name>
    <dbReference type="NCBI Taxonomy" id="1926257"/>
    <lineage>
        <taxon>Bacteria</taxon>
        <taxon>Bacillati</taxon>
        <taxon>Actinomycetota</taxon>
        <taxon>Actinomycetes</taxon>
        <taxon>Propionibacteriales</taxon>
        <taxon>Kribbellaceae</taxon>
        <taxon>Kribbella</taxon>
    </lineage>
</organism>
<protein>
    <submittedName>
        <fullName evidence="2">TIGR03086 family metal-binding protein</fullName>
    </submittedName>
</protein>
<reference evidence="2 3" key="1">
    <citation type="submission" date="2024-09" db="EMBL/GenBank/DDBJ databases">
        <authorList>
            <person name="Sun Q."/>
            <person name="Mori K."/>
        </authorList>
    </citation>
    <scope>NUCLEOTIDE SEQUENCE [LARGE SCALE GENOMIC DNA]</scope>
    <source>
        <strain evidence="2 3">CGMCC 1.15906</strain>
    </source>
</reference>
<dbReference type="Pfam" id="PF11716">
    <property type="entry name" value="MDMPI_N"/>
    <property type="match status" value="1"/>
</dbReference>
<dbReference type="NCBIfam" id="TIGR03086">
    <property type="entry name" value="TIGR03086 family metal-binding protein"/>
    <property type="match status" value="1"/>
</dbReference>
<dbReference type="NCBIfam" id="TIGR03083">
    <property type="entry name" value="maleylpyruvate isomerase family mycothiol-dependent enzyme"/>
    <property type="match status" value="1"/>
</dbReference>
<dbReference type="SUPFAM" id="SSF109854">
    <property type="entry name" value="DinB/YfiT-like putative metalloenzymes"/>
    <property type="match status" value="1"/>
</dbReference>
<proteinExistence type="predicted"/>
<dbReference type="InterPro" id="IPR024344">
    <property type="entry name" value="MDMPI_metal-binding"/>
</dbReference>
<dbReference type="RefSeq" id="WP_380047214.1">
    <property type="nucleotide sequence ID" value="NZ_JBHLTC010000018.1"/>
</dbReference>
<dbReference type="InterPro" id="IPR017520">
    <property type="entry name" value="CHP03086"/>
</dbReference>
<gene>
    <name evidence="2" type="ORF">ACFFGN_13680</name>
</gene>
<feature type="domain" description="Mycothiol-dependent maleylpyruvate isomerase metal-binding" evidence="1">
    <location>
        <begin position="6"/>
        <end position="124"/>
    </location>
</feature>
<evidence type="ECO:0000259" key="1">
    <source>
        <dbReference type="Pfam" id="PF11716"/>
    </source>
</evidence>
<dbReference type="Gene3D" id="1.20.120.450">
    <property type="entry name" value="dinb family like domain"/>
    <property type="match status" value="1"/>
</dbReference>
<evidence type="ECO:0000313" key="2">
    <source>
        <dbReference type="EMBL" id="MFC0625123.1"/>
    </source>
</evidence>
<dbReference type="InterPro" id="IPR017517">
    <property type="entry name" value="Maleyloyr_isom"/>
</dbReference>